<protein>
    <submittedName>
        <fullName evidence="1">Uncharacterized protein</fullName>
    </submittedName>
</protein>
<feature type="non-terminal residue" evidence="1">
    <location>
        <position position="1"/>
    </location>
</feature>
<comment type="caution">
    <text evidence="1">The sequence shown here is derived from an EMBL/GenBank/DDBJ whole genome shotgun (WGS) entry which is preliminary data.</text>
</comment>
<dbReference type="InterPro" id="IPR000653">
    <property type="entry name" value="DegT/StrS_aminotransferase"/>
</dbReference>
<accession>A0A0F9CQI6</accession>
<dbReference type="EMBL" id="LAZR01032249">
    <property type="protein sequence ID" value="KKL51444.1"/>
    <property type="molecule type" value="Genomic_DNA"/>
</dbReference>
<proteinExistence type="predicted"/>
<name>A0A0F9CQI6_9ZZZZ</name>
<sequence>YPGCHKMEPYNSDFSEEKFPLPITEQVGRRLISLPTGLNMDSQKISKVCDIIQFCISHGEELQTLSNQATVS</sequence>
<reference evidence="1" key="1">
    <citation type="journal article" date="2015" name="Nature">
        <title>Complex archaea that bridge the gap between prokaryotes and eukaryotes.</title>
        <authorList>
            <person name="Spang A."/>
            <person name="Saw J.H."/>
            <person name="Jorgensen S.L."/>
            <person name="Zaremba-Niedzwiedzka K."/>
            <person name="Martijn J."/>
            <person name="Lind A.E."/>
            <person name="van Eijk R."/>
            <person name="Schleper C."/>
            <person name="Guy L."/>
            <person name="Ettema T.J."/>
        </authorList>
    </citation>
    <scope>NUCLEOTIDE SEQUENCE</scope>
</reference>
<organism evidence="1">
    <name type="scientific">marine sediment metagenome</name>
    <dbReference type="NCBI Taxonomy" id="412755"/>
    <lineage>
        <taxon>unclassified sequences</taxon>
        <taxon>metagenomes</taxon>
        <taxon>ecological metagenomes</taxon>
    </lineage>
</organism>
<dbReference type="AlphaFoldDB" id="A0A0F9CQI6"/>
<dbReference type="Pfam" id="PF01041">
    <property type="entry name" value="DegT_DnrJ_EryC1"/>
    <property type="match status" value="1"/>
</dbReference>
<evidence type="ECO:0000313" key="1">
    <source>
        <dbReference type="EMBL" id="KKL51444.1"/>
    </source>
</evidence>
<dbReference type="Gene3D" id="3.90.1150.10">
    <property type="entry name" value="Aspartate Aminotransferase, domain 1"/>
    <property type="match status" value="1"/>
</dbReference>
<gene>
    <name evidence="1" type="ORF">LCGC14_2295440</name>
</gene>
<dbReference type="InterPro" id="IPR015422">
    <property type="entry name" value="PyrdxlP-dep_Trfase_small"/>
</dbReference>